<sequence length="191" mass="21812">MNKPRVSPSHALIGRGVTHVLPLIPPRTCHGHVTKLTLPLPIPDEPLATVPRHEHDPHLVLHVRVRQMDLLRPTTRPKPELRRAGEQVLRARKWVLVVVPLLGVDLRLGPSKDPERLDRRLTRGIETLPDPDCHDGDEERKTYPTKLWWSELGGEYIPSQSSLEGLSIPDHWIRTESPDLERVVVLREIET</sequence>
<keyword evidence="2" id="KW-1185">Reference proteome</keyword>
<protein>
    <submittedName>
        <fullName evidence="1">Uncharacterized protein</fullName>
    </submittedName>
</protein>
<gene>
    <name evidence="1" type="ORF">TorRG33x02_308670</name>
</gene>
<dbReference type="InParanoid" id="A0A2P5BU76"/>
<reference evidence="2" key="1">
    <citation type="submission" date="2016-06" db="EMBL/GenBank/DDBJ databases">
        <title>Parallel loss of symbiosis genes in relatives of nitrogen-fixing non-legume Parasponia.</title>
        <authorList>
            <person name="Van Velzen R."/>
            <person name="Holmer R."/>
            <person name="Bu F."/>
            <person name="Rutten L."/>
            <person name="Van Zeijl A."/>
            <person name="Liu W."/>
            <person name="Santuari L."/>
            <person name="Cao Q."/>
            <person name="Sharma T."/>
            <person name="Shen D."/>
            <person name="Roswanjaya Y."/>
            <person name="Wardhani T."/>
            <person name="Kalhor M.S."/>
            <person name="Jansen J."/>
            <person name="Van den Hoogen J."/>
            <person name="Gungor B."/>
            <person name="Hartog M."/>
            <person name="Hontelez J."/>
            <person name="Verver J."/>
            <person name="Yang W.-C."/>
            <person name="Schijlen E."/>
            <person name="Repin R."/>
            <person name="Schilthuizen M."/>
            <person name="Schranz E."/>
            <person name="Heidstra R."/>
            <person name="Miyata K."/>
            <person name="Fedorova E."/>
            <person name="Kohlen W."/>
            <person name="Bisseling T."/>
            <person name="Smit S."/>
            <person name="Geurts R."/>
        </authorList>
    </citation>
    <scope>NUCLEOTIDE SEQUENCE [LARGE SCALE GENOMIC DNA]</scope>
    <source>
        <strain evidence="2">cv. RG33-2</strain>
    </source>
</reference>
<proteinExistence type="predicted"/>
<comment type="caution">
    <text evidence="1">The sequence shown here is derived from an EMBL/GenBank/DDBJ whole genome shotgun (WGS) entry which is preliminary data.</text>
</comment>
<evidence type="ECO:0000313" key="1">
    <source>
        <dbReference type="EMBL" id="PON52339.1"/>
    </source>
</evidence>
<dbReference type="AlphaFoldDB" id="A0A2P5BU76"/>
<organism evidence="1 2">
    <name type="scientific">Trema orientale</name>
    <name type="common">Charcoal tree</name>
    <name type="synonym">Celtis orientalis</name>
    <dbReference type="NCBI Taxonomy" id="63057"/>
    <lineage>
        <taxon>Eukaryota</taxon>
        <taxon>Viridiplantae</taxon>
        <taxon>Streptophyta</taxon>
        <taxon>Embryophyta</taxon>
        <taxon>Tracheophyta</taxon>
        <taxon>Spermatophyta</taxon>
        <taxon>Magnoliopsida</taxon>
        <taxon>eudicotyledons</taxon>
        <taxon>Gunneridae</taxon>
        <taxon>Pentapetalae</taxon>
        <taxon>rosids</taxon>
        <taxon>fabids</taxon>
        <taxon>Rosales</taxon>
        <taxon>Cannabaceae</taxon>
        <taxon>Trema</taxon>
    </lineage>
</organism>
<dbReference type="Proteomes" id="UP000237000">
    <property type="component" value="Unassembled WGS sequence"/>
</dbReference>
<name>A0A2P5BU76_TREOI</name>
<evidence type="ECO:0000313" key="2">
    <source>
        <dbReference type="Proteomes" id="UP000237000"/>
    </source>
</evidence>
<accession>A0A2P5BU76</accession>
<dbReference type="EMBL" id="JXTC01000461">
    <property type="protein sequence ID" value="PON52339.1"/>
    <property type="molecule type" value="Genomic_DNA"/>
</dbReference>